<dbReference type="EMBL" id="VNKQ01000012">
    <property type="protein sequence ID" value="KAG0647735.1"/>
    <property type="molecule type" value="Genomic_DNA"/>
</dbReference>
<sequence length="118" mass="12867">MDNISNGLGFSAASDPKAAVMNQVRQEAAMTNARQLIEVLTPGDFGMQHWMLTSKQKVNEHCFEKCVPKPGSSLSSGETACFTQCMEKYMAAWNTVSRQYITRIQQESAKGPGGGGIF</sequence>
<keyword evidence="4" id="KW-0479">Metal-binding</keyword>
<comment type="caution">
    <text evidence="16">The sequence shown here is derived from an EMBL/GenBank/DDBJ whole genome shotgun (WGS) entry which is preliminary data.</text>
</comment>
<evidence type="ECO:0000256" key="5">
    <source>
        <dbReference type="ARBA" id="ARBA00022792"/>
    </source>
</evidence>
<evidence type="ECO:0000256" key="8">
    <source>
        <dbReference type="ARBA" id="ARBA00023010"/>
    </source>
</evidence>
<proteinExistence type="inferred from homology"/>
<evidence type="ECO:0000256" key="9">
    <source>
        <dbReference type="ARBA" id="ARBA00023128"/>
    </source>
</evidence>
<keyword evidence="9 14" id="KW-0496">Mitochondrion</keyword>
<evidence type="ECO:0000256" key="13">
    <source>
        <dbReference type="ARBA" id="ARBA00025862"/>
    </source>
</evidence>
<evidence type="ECO:0000256" key="1">
    <source>
        <dbReference type="ARBA" id="ARBA00004137"/>
    </source>
</evidence>
<accession>A0A9P6VGX8</accession>
<keyword evidence="7 14" id="KW-0653">Protein transport</keyword>
<evidence type="ECO:0000256" key="2">
    <source>
        <dbReference type="ARBA" id="ARBA00006720"/>
    </source>
</evidence>
<evidence type="ECO:0000256" key="10">
    <source>
        <dbReference type="ARBA" id="ARBA00023157"/>
    </source>
</evidence>
<keyword evidence="11 14" id="KW-0143">Chaperone</keyword>
<keyword evidence="6" id="KW-0862">Zinc</keyword>
<keyword evidence="8 14" id="KW-0811">Translocation</keyword>
<comment type="subcellular location">
    <subcellularLocation>
        <location evidence="1 14">Mitochondrion inner membrane</location>
        <topology evidence="1 14">Peripheral membrane protein</topology>
        <orientation evidence="1 14">Intermembrane side</orientation>
    </subcellularLocation>
</comment>
<evidence type="ECO:0000256" key="6">
    <source>
        <dbReference type="ARBA" id="ARBA00022833"/>
    </source>
</evidence>
<evidence type="ECO:0000256" key="11">
    <source>
        <dbReference type="ARBA" id="ARBA00023186"/>
    </source>
</evidence>
<reference evidence="16" key="1">
    <citation type="submission" date="2019-07" db="EMBL/GenBank/DDBJ databases">
        <title>Hyphodiscus hymeniophilus genome sequencing and assembly.</title>
        <authorList>
            <person name="Kramer G."/>
            <person name="Nodwell J."/>
        </authorList>
    </citation>
    <scope>NUCLEOTIDE SEQUENCE</scope>
    <source>
        <strain evidence="16">ATCC 34498</strain>
    </source>
</reference>
<evidence type="ECO:0000256" key="7">
    <source>
        <dbReference type="ARBA" id="ARBA00022927"/>
    </source>
</evidence>
<dbReference type="Gene3D" id="1.10.287.810">
    <property type="entry name" value="Mitochondrial import inner membrane translocase subunit tim13 like domains"/>
    <property type="match status" value="1"/>
</dbReference>
<evidence type="ECO:0000313" key="17">
    <source>
        <dbReference type="Proteomes" id="UP000785200"/>
    </source>
</evidence>
<dbReference type="GO" id="GO:0042719">
    <property type="term" value="C:mitochondrial intermembrane space chaperone complex"/>
    <property type="evidence" value="ECO:0007669"/>
    <property type="project" value="UniProtKB-ARBA"/>
</dbReference>
<evidence type="ECO:0000313" key="16">
    <source>
        <dbReference type="EMBL" id="KAG0647735.1"/>
    </source>
</evidence>
<dbReference type="GO" id="GO:0046872">
    <property type="term" value="F:metal ion binding"/>
    <property type="evidence" value="ECO:0007669"/>
    <property type="project" value="UniProtKB-KW"/>
</dbReference>
<evidence type="ECO:0000259" key="15">
    <source>
        <dbReference type="Pfam" id="PF02953"/>
    </source>
</evidence>
<dbReference type="Pfam" id="PF02953">
    <property type="entry name" value="zf-Tim10_DDP"/>
    <property type="match status" value="1"/>
</dbReference>
<dbReference type="GO" id="GO:0045039">
    <property type="term" value="P:protein insertion into mitochondrial inner membrane"/>
    <property type="evidence" value="ECO:0007669"/>
    <property type="project" value="UniProtKB-ARBA"/>
</dbReference>
<evidence type="ECO:0000256" key="3">
    <source>
        <dbReference type="ARBA" id="ARBA00022448"/>
    </source>
</evidence>
<dbReference type="GO" id="GO:0015031">
    <property type="term" value="P:protein transport"/>
    <property type="evidence" value="ECO:0007669"/>
    <property type="project" value="UniProtKB-KW"/>
</dbReference>
<keyword evidence="10 14" id="KW-1015">Disulfide bond</keyword>
<keyword evidence="5 14" id="KW-0999">Mitochondrion inner membrane</keyword>
<dbReference type="FunFam" id="1.10.287.810:FF:000001">
    <property type="entry name" value="mitochondrial import inner membrane translocase subunit TIM13"/>
    <property type="match status" value="1"/>
</dbReference>
<keyword evidence="5 14" id="KW-0472">Membrane</keyword>
<dbReference type="OrthoDB" id="7813104at2759"/>
<feature type="domain" description="Tim10-like" evidence="15">
    <location>
        <begin position="53"/>
        <end position="101"/>
    </location>
</feature>
<evidence type="ECO:0000256" key="14">
    <source>
        <dbReference type="RuleBase" id="RU367043"/>
    </source>
</evidence>
<dbReference type="AlphaFoldDB" id="A0A9P6VGX8"/>
<protein>
    <recommendedName>
        <fullName evidence="14">Mitochondrial import inner membrane translocase subunit</fullName>
    </recommendedName>
</protein>
<dbReference type="Proteomes" id="UP000785200">
    <property type="component" value="Unassembled WGS sequence"/>
</dbReference>
<comment type="domain">
    <text evidence="14">The twin CX3C motif contains 4 conserved Cys residues that form 2 disulfide bonds in the mitochondrial intermembrane space.</text>
</comment>
<comment type="function">
    <text evidence="12">Mitochondrial intermembrane chaperone that participates in the import and insertion of some multi-pass transmembrane proteins into the mitochondrial inner membrane. Also required for the transfer of beta-barrel precursors from the TOM complex to the sorting and assembly machinery (SAM complex) of the outer membrane. Acts as a chaperone-like protein that protects the hydrophobic precursors from aggregation and guide them through the mitochondrial intermembrane space. The TIM8-TIM13 complex is non essential and only mediates the import of few proteins, while the predominant TIM9-TIM10 70 kDa complex is crucial and mediates the import of much more proteins.</text>
</comment>
<keyword evidence="17" id="KW-1185">Reference proteome</keyword>
<dbReference type="SUPFAM" id="SSF144122">
    <property type="entry name" value="Tim10-like"/>
    <property type="match status" value="1"/>
</dbReference>
<gene>
    <name evidence="16" type="ORF">D0Z07_6591</name>
</gene>
<evidence type="ECO:0000256" key="12">
    <source>
        <dbReference type="ARBA" id="ARBA00025151"/>
    </source>
</evidence>
<dbReference type="InterPro" id="IPR035427">
    <property type="entry name" value="Tim10-like_dom_sf"/>
</dbReference>
<comment type="similarity">
    <text evidence="2 14">Belongs to the small Tim family.</text>
</comment>
<name>A0A9P6VGX8_9HELO</name>
<dbReference type="GO" id="GO:0005743">
    <property type="term" value="C:mitochondrial inner membrane"/>
    <property type="evidence" value="ECO:0007669"/>
    <property type="project" value="UniProtKB-SubCell"/>
</dbReference>
<organism evidence="16 17">
    <name type="scientific">Hyphodiscus hymeniophilus</name>
    <dbReference type="NCBI Taxonomy" id="353542"/>
    <lineage>
        <taxon>Eukaryota</taxon>
        <taxon>Fungi</taxon>
        <taxon>Dikarya</taxon>
        <taxon>Ascomycota</taxon>
        <taxon>Pezizomycotina</taxon>
        <taxon>Leotiomycetes</taxon>
        <taxon>Helotiales</taxon>
        <taxon>Hyphodiscaceae</taxon>
        <taxon>Hyphodiscus</taxon>
    </lineage>
</organism>
<comment type="subunit">
    <text evidence="13">Heterohexamer; composed of 3 copies of TIM8 and 3 copies of TIM13, named soluble 70 kDa complex. Associates with the TIM22 complex, whose core is composed of TIM22 and TIM54. Interacts with the transmembrane regions of multi-pass transmembrane proteins in transit.</text>
</comment>
<evidence type="ECO:0000256" key="4">
    <source>
        <dbReference type="ARBA" id="ARBA00022723"/>
    </source>
</evidence>
<dbReference type="InterPro" id="IPR004217">
    <property type="entry name" value="Tim10-like"/>
</dbReference>
<keyword evidence="3 14" id="KW-0813">Transport</keyword>